<dbReference type="InterPro" id="IPR017900">
    <property type="entry name" value="4Fe4S_Fe_S_CS"/>
</dbReference>
<dbReference type="Pfam" id="PF00005">
    <property type="entry name" value="ABC_tran"/>
    <property type="match status" value="2"/>
</dbReference>
<evidence type="ECO:0000313" key="6">
    <source>
        <dbReference type="Proteomes" id="UP000000346"/>
    </source>
</evidence>
<feature type="domain" description="4Fe-4S ferredoxin-type" evidence="4">
    <location>
        <begin position="44"/>
        <end position="73"/>
    </location>
</feature>
<protein>
    <submittedName>
        <fullName evidence="5">Putative ATPase RIL</fullName>
    </submittedName>
</protein>
<feature type="domain" description="ABC transporter" evidence="3">
    <location>
        <begin position="343"/>
        <end position="566"/>
    </location>
</feature>
<dbReference type="GO" id="GO:0016491">
    <property type="term" value="F:oxidoreductase activity"/>
    <property type="evidence" value="ECO:0007669"/>
    <property type="project" value="UniProtKB-ARBA"/>
</dbReference>
<dbReference type="GO" id="GO:0005524">
    <property type="term" value="F:ATP binding"/>
    <property type="evidence" value="ECO:0007669"/>
    <property type="project" value="UniProtKB-KW"/>
</dbReference>
<dbReference type="GO" id="GO:0016887">
    <property type="term" value="F:ATP hydrolysis activity"/>
    <property type="evidence" value="ECO:0007669"/>
    <property type="project" value="InterPro"/>
</dbReference>
<dbReference type="InterPro" id="IPR013283">
    <property type="entry name" value="RLI1"/>
</dbReference>
<dbReference type="OrthoDB" id="30658at2157"/>
<dbReference type="NCBIfam" id="NF009945">
    <property type="entry name" value="PRK13409.1"/>
    <property type="match status" value="1"/>
</dbReference>
<dbReference type="SMART" id="SM00382">
    <property type="entry name" value="AAA"/>
    <property type="match status" value="2"/>
</dbReference>
<dbReference type="InterPro" id="IPR017871">
    <property type="entry name" value="ABC_transporter-like_CS"/>
</dbReference>
<dbReference type="InterPro" id="IPR003593">
    <property type="entry name" value="AAA+_ATPase"/>
</dbReference>
<name>D9Q0L3_ACIS3</name>
<dbReference type="Pfam" id="PF00037">
    <property type="entry name" value="Fer4"/>
    <property type="match status" value="1"/>
</dbReference>
<dbReference type="FunFam" id="3.40.50.300:FF:000152">
    <property type="entry name" value="ATP-binding cassette, sub-family E, member 1"/>
    <property type="match status" value="1"/>
</dbReference>
<evidence type="ECO:0000256" key="1">
    <source>
        <dbReference type="ARBA" id="ARBA00022741"/>
    </source>
</evidence>
<dbReference type="FunCoup" id="D9Q0L3">
    <property type="interactions" value="207"/>
</dbReference>
<keyword evidence="2" id="KW-0067">ATP-binding</keyword>
<dbReference type="HOGENOM" id="CLU_017344_4_1_2"/>
<accession>D9Q0L3</accession>
<keyword evidence="1" id="KW-0547">Nucleotide-binding</keyword>
<feature type="domain" description="ABC transporter" evidence="3">
    <location>
        <begin position="68"/>
        <end position="314"/>
    </location>
</feature>
<dbReference type="EMBL" id="CP001742">
    <property type="protein sequence ID" value="ADL18851.1"/>
    <property type="molecule type" value="Genomic_DNA"/>
</dbReference>
<reference evidence="5 6" key="1">
    <citation type="journal article" date="2010" name="Appl. Environ. Microbiol.">
        <title>The genome sequence of the crenarchaeon Acidilobus saccharovorans supports a new order, Acidilobales, and suggests an important ecological role in terrestrial acidic hot springs.</title>
        <authorList>
            <person name="Mardanov A.V."/>
            <person name="Svetlitchnyi V.A."/>
            <person name="Beletsky A.V."/>
            <person name="Prokofeva M.I."/>
            <person name="Bonch-Osmolovskaya E.A."/>
            <person name="Ravin N.V."/>
            <person name="Skryabin K.G."/>
        </authorList>
    </citation>
    <scope>NUCLEOTIDE SEQUENCE [LARGE SCALE GENOMIC DNA]</scope>
    <source>
        <strain evidence="6">DSM 16705 / JCM 18335 / VKM B-2471 / 345-15</strain>
    </source>
</reference>
<evidence type="ECO:0000259" key="4">
    <source>
        <dbReference type="PROSITE" id="PS51379"/>
    </source>
</evidence>
<dbReference type="InterPro" id="IPR027417">
    <property type="entry name" value="P-loop_NTPase"/>
</dbReference>
<dbReference type="eggNOG" id="arCOG00187">
    <property type="taxonomic scope" value="Archaea"/>
</dbReference>
<dbReference type="AlphaFoldDB" id="D9Q0L3"/>
<gene>
    <name evidence="5" type="ordered locus">ASAC_0444</name>
</gene>
<dbReference type="InterPro" id="IPR007209">
    <property type="entry name" value="RNaseL-inhib-like_metal-bd_dom"/>
</dbReference>
<dbReference type="PROSITE" id="PS51379">
    <property type="entry name" value="4FE4S_FER_2"/>
    <property type="match status" value="2"/>
</dbReference>
<dbReference type="InParanoid" id="D9Q0L3"/>
<dbReference type="Gene3D" id="3.40.50.300">
    <property type="entry name" value="P-loop containing nucleotide triphosphate hydrolases"/>
    <property type="match status" value="2"/>
</dbReference>
<dbReference type="SUPFAM" id="SSF54862">
    <property type="entry name" value="4Fe-4S ferredoxins"/>
    <property type="match status" value="1"/>
</dbReference>
<dbReference type="InterPro" id="IPR017896">
    <property type="entry name" value="4Fe4S_Fe-S-bd"/>
</dbReference>
<dbReference type="STRING" id="666510.ASAC_0444"/>
<organism evidence="5 6">
    <name type="scientific">Acidilobus saccharovorans (strain DSM 16705 / JCM 18335 / VKM B-2471 / 345-15)</name>
    <dbReference type="NCBI Taxonomy" id="666510"/>
    <lineage>
        <taxon>Archaea</taxon>
        <taxon>Thermoproteota</taxon>
        <taxon>Thermoprotei</taxon>
        <taxon>Acidilobales</taxon>
        <taxon>Acidilobaceae</taxon>
        <taxon>Acidilobus</taxon>
    </lineage>
</organism>
<dbReference type="PROSITE" id="PS50893">
    <property type="entry name" value="ABC_TRANSPORTER_2"/>
    <property type="match status" value="2"/>
</dbReference>
<dbReference type="PANTHER" id="PTHR19248">
    <property type="entry name" value="ATP-BINDING TRANSPORT PROTEIN-RELATED"/>
    <property type="match status" value="1"/>
</dbReference>
<feature type="domain" description="4Fe-4S ferredoxin-type" evidence="4">
    <location>
        <begin position="3"/>
        <end position="35"/>
    </location>
</feature>
<dbReference type="SUPFAM" id="SSF52540">
    <property type="entry name" value="P-loop containing nucleoside triphosphate hydrolases"/>
    <property type="match status" value="2"/>
</dbReference>
<dbReference type="KEGG" id="asc:ASAC_0444"/>
<dbReference type="Proteomes" id="UP000000346">
    <property type="component" value="Chromosome"/>
</dbReference>
<keyword evidence="6" id="KW-1185">Reference proteome</keyword>
<dbReference type="PROSITE" id="PS00211">
    <property type="entry name" value="ABC_TRANSPORTER_1"/>
    <property type="match status" value="2"/>
</dbReference>
<evidence type="ECO:0000259" key="3">
    <source>
        <dbReference type="PROSITE" id="PS50893"/>
    </source>
</evidence>
<dbReference type="RefSeq" id="WP_013266363.1">
    <property type="nucleotide sequence ID" value="NC_014374.1"/>
</dbReference>
<dbReference type="InterPro" id="IPR003439">
    <property type="entry name" value="ABC_transporter-like_ATP-bd"/>
</dbReference>
<dbReference type="PROSITE" id="PS00198">
    <property type="entry name" value="4FE4S_FER_1"/>
    <property type="match status" value="1"/>
</dbReference>
<dbReference type="Pfam" id="PF04068">
    <property type="entry name" value="Fer4_RLI"/>
    <property type="match status" value="1"/>
</dbReference>
<sequence>MTRIAVIDSDECKPKRCSYQCISVCPINKSKKDVAIEADTKARAKPVIHEDVCIGCGLCVKACPFDAIAIVNLPEELSEEAVHRYGVNGFKLFRLPIPKDGQIIGLLGKNGVGKTTALKILAGELMPNLGRTDVKEVPAEEVLRHFRGSELQTYLQKLYDGKLTVAHKVQYIDLVPRYLKGTVGELLKRADERGVARDLAQEVGLDALWDRDVRNLSGGELQRMVIVATLSKDANVYMFDEPSSYLDIRERVRVSRLIRSEVKPGKYFLVVEHDLAMLDYLSDNVHILYGEPGVYGIVSQPYGVRVGINAFLDGYLQSENMRIRSTPIIFSRSVQAAQQEAEYKYLEWTQARVRLGDFTLDVMPGYINGGEVIAVTGPNGIGKTTFIRYLTGELKADEGVPFSYRELKVSYKPQYIGPDFFPEGMTVADVLRSVNPEAITTGTWLYIELTEKLGLHRLFDREARELSGGEMQKLAIAMSLSREADLYLLDEPSAHLDVEERLAVGKIIRRLTETRKAAAFVAEHDIMMIAMISNRAMVFSGTPGVHGIASSPAPLRASMNELLSQLGITMRQEKESGRPRINKEGSYLDRLQKARKVYFEV</sequence>
<evidence type="ECO:0000313" key="5">
    <source>
        <dbReference type="EMBL" id="ADL18851.1"/>
    </source>
</evidence>
<evidence type="ECO:0000256" key="2">
    <source>
        <dbReference type="ARBA" id="ARBA00022840"/>
    </source>
</evidence>
<dbReference type="PRINTS" id="PR01868">
    <property type="entry name" value="ABCEFAMILY"/>
</dbReference>
<dbReference type="GeneID" id="9498674"/>
<proteinExistence type="predicted"/>